<dbReference type="PANTHER" id="PTHR43739:SF5">
    <property type="entry name" value="EXO-ALPHA-SIALIDASE"/>
    <property type="match status" value="1"/>
</dbReference>
<dbReference type="SUPFAM" id="SSF110296">
    <property type="entry name" value="Oligoxyloglucan reducing end-specific cellobiohydrolase"/>
    <property type="match status" value="1"/>
</dbReference>
<dbReference type="Proteomes" id="UP000315217">
    <property type="component" value="Unassembled WGS sequence"/>
</dbReference>
<accession>A0A537LXI3</accession>
<reference evidence="1 2" key="1">
    <citation type="journal article" date="2019" name="Nat. Microbiol.">
        <title>Mediterranean grassland soil C-N compound turnover is dependent on rainfall and depth, and is mediated by genomically divergent microorganisms.</title>
        <authorList>
            <person name="Diamond S."/>
            <person name="Andeer P.F."/>
            <person name="Li Z."/>
            <person name="Crits-Christoph A."/>
            <person name="Burstein D."/>
            <person name="Anantharaman K."/>
            <person name="Lane K.R."/>
            <person name="Thomas B.C."/>
            <person name="Pan C."/>
            <person name="Northen T.R."/>
            <person name="Banfield J.F."/>
        </authorList>
    </citation>
    <scope>NUCLEOTIDE SEQUENCE [LARGE SCALE GENOMIC DNA]</scope>
    <source>
        <strain evidence="1">NP_1</strain>
    </source>
</reference>
<gene>
    <name evidence="1" type="ORF">E6G98_02280</name>
</gene>
<dbReference type="Gene3D" id="2.130.10.10">
    <property type="entry name" value="YVTN repeat-like/Quinoprotein amine dehydrogenase"/>
    <property type="match status" value="1"/>
</dbReference>
<dbReference type="InterPro" id="IPR015943">
    <property type="entry name" value="WD40/YVTN_repeat-like_dom_sf"/>
</dbReference>
<dbReference type="InterPro" id="IPR052025">
    <property type="entry name" value="Xyloglucanase_GH74"/>
</dbReference>
<dbReference type="PANTHER" id="PTHR43739">
    <property type="entry name" value="XYLOGLUCANASE (EUROFUNG)"/>
    <property type="match status" value="1"/>
</dbReference>
<evidence type="ECO:0000313" key="2">
    <source>
        <dbReference type="Proteomes" id="UP000315217"/>
    </source>
</evidence>
<proteinExistence type="predicted"/>
<evidence type="ECO:0000313" key="1">
    <source>
        <dbReference type="EMBL" id="TMJ12726.1"/>
    </source>
</evidence>
<dbReference type="AlphaFoldDB" id="A0A537LXI3"/>
<organism evidence="1 2">
    <name type="scientific">Candidatus Segetimicrobium genomatis</name>
    <dbReference type="NCBI Taxonomy" id="2569760"/>
    <lineage>
        <taxon>Bacteria</taxon>
        <taxon>Bacillati</taxon>
        <taxon>Candidatus Sysuimicrobiota</taxon>
        <taxon>Candidatus Sysuimicrobiia</taxon>
        <taxon>Candidatus Sysuimicrobiales</taxon>
        <taxon>Candidatus Segetimicrobiaceae</taxon>
        <taxon>Candidatus Segetimicrobium</taxon>
    </lineage>
</organism>
<protein>
    <recommendedName>
        <fullName evidence="3">Glycosyl hydrolase</fullName>
    </recommendedName>
</protein>
<name>A0A537LXI3_9BACT</name>
<dbReference type="EMBL" id="VBAI01000016">
    <property type="protein sequence ID" value="TMJ12726.1"/>
    <property type="molecule type" value="Genomic_DNA"/>
</dbReference>
<dbReference type="GO" id="GO:0010411">
    <property type="term" value="P:xyloglucan metabolic process"/>
    <property type="evidence" value="ECO:0007669"/>
    <property type="project" value="TreeGrafter"/>
</dbReference>
<comment type="caution">
    <text evidence="1">The sequence shown here is derived from an EMBL/GenBank/DDBJ whole genome shotgun (WGS) entry which is preliminary data.</text>
</comment>
<sequence length="326" mass="35587">MLIARRASQWSVEEHLRGHSPECVAVDPINPSRVYCGTWGRGVWRSDDAGGKWEPVGAGIAHPEITAVAVSPLERRSRLGVVYAGTEPSAVFRSDDGGDTWGELPGLRSLPSARTWSFPPRPDTHHVRWIEPDPAVSGRVFVAIEAGALVRTLDSGQTWTDRVPGGPYDTHTAATHRLAPGRVYSAAGDGYFESENAGDEWARRVDGLRHRYMVGVAVDSGDPETVFVSAADGPWVAYSPRNAEAYVYRKAKRRAWELAMEGLPAARGTTASRFATHPQEPGVIYAANNRGVFSSTDAGRTWKVLEIPWPQHFFTHGVEALVALPD</sequence>
<dbReference type="CDD" id="cd15482">
    <property type="entry name" value="Sialidase_non-viral"/>
    <property type="match status" value="1"/>
</dbReference>
<evidence type="ECO:0008006" key="3">
    <source>
        <dbReference type="Google" id="ProtNLM"/>
    </source>
</evidence>